<dbReference type="RefSeq" id="WP_145052581.1">
    <property type="nucleotide sequence ID" value="NZ_CP036433.1"/>
</dbReference>
<dbReference type="EC" id="2.7.11.1" evidence="7"/>
<dbReference type="InterPro" id="IPR017441">
    <property type="entry name" value="Protein_kinase_ATP_BS"/>
</dbReference>
<keyword evidence="8" id="KW-1185">Reference proteome</keyword>
<dbReference type="InterPro" id="IPR000719">
    <property type="entry name" value="Prot_kinase_dom"/>
</dbReference>
<evidence type="ECO:0000256" key="5">
    <source>
        <dbReference type="PROSITE-ProRule" id="PRU10141"/>
    </source>
</evidence>
<dbReference type="EMBL" id="CP036433">
    <property type="protein sequence ID" value="QDU94336.1"/>
    <property type="molecule type" value="Genomic_DNA"/>
</dbReference>
<keyword evidence="2 5" id="KW-0547">Nucleotide-binding</keyword>
<sequence length="723" mass="78876">MKTGIDAASPQDCPTEQVLARLKNGESEGIALETLALHLDACPHCLARIEGIPDRPLVAAIRQGWKVIESVKPLGFDIFAAQLLNREQAAPLPVAGEPPAQIGPYQLQSLLGVGGMGRVYQAVHLLLGTSVALKILNGKNDTDNSRQRFLQEMKAIGKVHSDYVVRANHAGSEGDLYFIAMDLIRGFDLQQLTQTVQRVAAPEACEIIRQTALGLADIHAQELIHRDIKPSNVLLSREGQVKILDLGLARWALAAEDDLRLTASRMIIGTADYLSPEQATGLPLTPQVDLYSLGCTFYQLLCGRPPFATEEFDSPPRKLKAHRLSRPAGLDELVPGLPPEVVALIDQLLAKEPASRPTSAAEVAQRLEPFARGSDLPQLVAQARQHQATDGSLARPARAGRLSSPRSQRIAWAAGIAVTVAAITAAGMLAASLLDPERKPTVPQNQISPLVSRTDIAMALPIGLPASSPPAVAAREELVSLTMPERPPLFEDLSPADVIPGYRYELLNREPKELYWPGDALSSKSYNPVRKVLAAETSDMALLALGEVQQPNYTLRFDLYQPTWTGGIGVFWGFQETVFRDQPCYRYQQLDLRSPREENGQRTLHFWRSVVWVVRSNQGGTRFMPLPICGQSVVVHEGEAEELELTFSRMGLNSARWGGQELLDLCRGEFNAKCSPEHYLGEFGAYLYGTGGTFPYASITVEFPSGVDPARLAAESTDEPPSP</sequence>
<evidence type="ECO:0000256" key="3">
    <source>
        <dbReference type="ARBA" id="ARBA00022777"/>
    </source>
</evidence>
<dbReference type="Gene3D" id="1.10.510.10">
    <property type="entry name" value="Transferase(Phosphotransferase) domain 1"/>
    <property type="match status" value="1"/>
</dbReference>
<evidence type="ECO:0000259" key="6">
    <source>
        <dbReference type="PROSITE" id="PS50011"/>
    </source>
</evidence>
<gene>
    <name evidence="7" type="primary">pknH_4</name>
    <name evidence="7" type="ORF">Pla8534_21250</name>
</gene>
<proteinExistence type="predicted"/>
<keyword evidence="4 5" id="KW-0067">ATP-binding</keyword>
<dbReference type="AlphaFoldDB" id="A0A518DR69"/>
<dbReference type="SUPFAM" id="SSF56112">
    <property type="entry name" value="Protein kinase-like (PK-like)"/>
    <property type="match status" value="1"/>
</dbReference>
<keyword evidence="3 7" id="KW-0418">Kinase</keyword>
<dbReference type="SMART" id="SM00220">
    <property type="entry name" value="S_TKc"/>
    <property type="match status" value="1"/>
</dbReference>
<feature type="binding site" evidence="5">
    <location>
        <position position="134"/>
    </location>
    <ligand>
        <name>ATP</name>
        <dbReference type="ChEBI" id="CHEBI:30616"/>
    </ligand>
</feature>
<dbReference type="Proteomes" id="UP000317648">
    <property type="component" value="Chromosome"/>
</dbReference>
<evidence type="ECO:0000313" key="8">
    <source>
        <dbReference type="Proteomes" id="UP000317648"/>
    </source>
</evidence>
<keyword evidence="1 7" id="KW-0808">Transferase</keyword>
<feature type="domain" description="Protein kinase" evidence="6">
    <location>
        <begin position="105"/>
        <end position="371"/>
    </location>
</feature>
<evidence type="ECO:0000256" key="1">
    <source>
        <dbReference type="ARBA" id="ARBA00022679"/>
    </source>
</evidence>
<protein>
    <submittedName>
        <fullName evidence="7">Serine/threonine-protein kinase PknH</fullName>
        <ecNumber evidence="7">2.7.11.1</ecNumber>
    </submittedName>
</protein>
<name>A0A518DR69_9BACT</name>
<dbReference type="Pfam" id="PF00069">
    <property type="entry name" value="Pkinase"/>
    <property type="match status" value="1"/>
</dbReference>
<evidence type="ECO:0000313" key="7">
    <source>
        <dbReference type="EMBL" id="QDU94336.1"/>
    </source>
</evidence>
<reference evidence="7 8" key="1">
    <citation type="submission" date="2019-02" db="EMBL/GenBank/DDBJ databases">
        <title>Deep-cultivation of Planctomycetes and their phenomic and genomic characterization uncovers novel biology.</title>
        <authorList>
            <person name="Wiegand S."/>
            <person name="Jogler M."/>
            <person name="Boedeker C."/>
            <person name="Pinto D."/>
            <person name="Vollmers J."/>
            <person name="Rivas-Marin E."/>
            <person name="Kohn T."/>
            <person name="Peeters S.H."/>
            <person name="Heuer A."/>
            <person name="Rast P."/>
            <person name="Oberbeckmann S."/>
            <person name="Bunk B."/>
            <person name="Jeske O."/>
            <person name="Meyerdierks A."/>
            <person name="Storesund J.E."/>
            <person name="Kallscheuer N."/>
            <person name="Luecker S."/>
            <person name="Lage O.M."/>
            <person name="Pohl T."/>
            <person name="Merkel B.J."/>
            <person name="Hornburger P."/>
            <person name="Mueller R.-W."/>
            <person name="Bruemmer F."/>
            <person name="Labrenz M."/>
            <person name="Spormann A.M."/>
            <person name="Op den Camp H."/>
            <person name="Overmann J."/>
            <person name="Amann R."/>
            <person name="Jetten M.S.M."/>
            <person name="Mascher T."/>
            <person name="Medema M.H."/>
            <person name="Devos D.P."/>
            <person name="Kaster A.-K."/>
            <person name="Ovreas L."/>
            <person name="Rohde M."/>
            <person name="Galperin M.Y."/>
            <person name="Jogler C."/>
        </authorList>
    </citation>
    <scope>NUCLEOTIDE SEQUENCE [LARGE SCALE GENOMIC DNA]</scope>
    <source>
        <strain evidence="7 8">Pla85_3_4</strain>
    </source>
</reference>
<dbReference type="PROSITE" id="PS00107">
    <property type="entry name" value="PROTEIN_KINASE_ATP"/>
    <property type="match status" value="1"/>
</dbReference>
<organism evidence="7 8">
    <name type="scientific">Lignipirellula cremea</name>
    <dbReference type="NCBI Taxonomy" id="2528010"/>
    <lineage>
        <taxon>Bacteria</taxon>
        <taxon>Pseudomonadati</taxon>
        <taxon>Planctomycetota</taxon>
        <taxon>Planctomycetia</taxon>
        <taxon>Pirellulales</taxon>
        <taxon>Pirellulaceae</taxon>
        <taxon>Lignipirellula</taxon>
    </lineage>
</organism>
<evidence type="ECO:0000256" key="2">
    <source>
        <dbReference type="ARBA" id="ARBA00022741"/>
    </source>
</evidence>
<dbReference type="KEGG" id="lcre:Pla8534_21250"/>
<dbReference type="PANTHER" id="PTHR43289:SF6">
    <property type="entry name" value="SERINE_THREONINE-PROTEIN KINASE NEKL-3"/>
    <property type="match status" value="1"/>
</dbReference>
<dbReference type="Gene3D" id="3.30.200.20">
    <property type="entry name" value="Phosphorylase Kinase, domain 1"/>
    <property type="match status" value="1"/>
</dbReference>
<dbReference type="InterPro" id="IPR008271">
    <property type="entry name" value="Ser/Thr_kinase_AS"/>
</dbReference>
<dbReference type="CDD" id="cd14014">
    <property type="entry name" value="STKc_PknB_like"/>
    <property type="match status" value="1"/>
</dbReference>
<dbReference type="OrthoDB" id="6111975at2"/>
<evidence type="ECO:0000256" key="4">
    <source>
        <dbReference type="ARBA" id="ARBA00022840"/>
    </source>
</evidence>
<dbReference type="GO" id="GO:0004674">
    <property type="term" value="F:protein serine/threonine kinase activity"/>
    <property type="evidence" value="ECO:0007669"/>
    <property type="project" value="UniProtKB-EC"/>
</dbReference>
<dbReference type="PROSITE" id="PS00108">
    <property type="entry name" value="PROTEIN_KINASE_ST"/>
    <property type="match status" value="1"/>
</dbReference>
<accession>A0A518DR69</accession>
<dbReference type="InterPro" id="IPR011009">
    <property type="entry name" value="Kinase-like_dom_sf"/>
</dbReference>
<dbReference type="GO" id="GO:0005524">
    <property type="term" value="F:ATP binding"/>
    <property type="evidence" value="ECO:0007669"/>
    <property type="project" value="UniProtKB-UniRule"/>
</dbReference>
<dbReference type="PANTHER" id="PTHR43289">
    <property type="entry name" value="MITOGEN-ACTIVATED PROTEIN KINASE KINASE KINASE 20-RELATED"/>
    <property type="match status" value="1"/>
</dbReference>
<dbReference type="PROSITE" id="PS50011">
    <property type="entry name" value="PROTEIN_KINASE_DOM"/>
    <property type="match status" value="1"/>
</dbReference>